<comment type="caution">
    <text evidence="1">The sequence shown here is derived from an EMBL/GenBank/DDBJ whole genome shotgun (WGS) entry which is preliminary data.</text>
</comment>
<name>A0ABW5P1Z5_9DEIO</name>
<sequence length="36" mass="3894">MTQALTTTYDLGAEQAGADVRTWLQALSERGLIQQG</sequence>
<keyword evidence="2" id="KW-1185">Reference proteome</keyword>
<accession>A0ABW5P1Z5</accession>
<dbReference type="EMBL" id="JBHUMK010000010">
    <property type="protein sequence ID" value="MFD2608383.1"/>
    <property type="molecule type" value="Genomic_DNA"/>
</dbReference>
<gene>
    <name evidence="1" type="ORF">ACFSR9_02875</name>
</gene>
<dbReference type="Pfam" id="PF05402">
    <property type="entry name" value="PqqD"/>
    <property type="match status" value="1"/>
</dbReference>
<proteinExistence type="predicted"/>
<reference evidence="2" key="1">
    <citation type="journal article" date="2019" name="Int. J. Syst. Evol. Microbiol.">
        <title>The Global Catalogue of Microorganisms (GCM) 10K type strain sequencing project: providing services to taxonomists for standard genome sequencing and annotation.</title>
        <authorList>
            <consortium name="The Broad Institute Genomics Platform"/>
            <consortium name="The Broad Institute Genome Sequencing Center for Infectious Disease"/>
            <person name="Wu L."/>
            <person name="Ma J."/>
        </authorList>
    </citation>
    <scope>NUCLEOTIDE SEQUENCE [LARGE SCALE GENOMIC DNA]</scope>
    <source>
        <strain evidence="2">KCTC 33842</strain>
    </source>
</reference>
<dbReference type="Proteomes" id="UP001597475">
    <property type="component" value="Unassembled WGS sequence"/>
</dbReference>
<protein>
    <submittedName>
        <fullName evidence="1">PqqD family peptide modification chaperone</fullName>
    </submittedName>
</protein>
<evidence type="ECO:0000313" key="1">
    <source>
        <dbReference type="EMBL" id="MFD2608383.1"/>
    </source>
</evidence>
<dbReference type="InterPro" id="IPR008792">
    <property type="entry name" value="PQQD"/>
</dbReference>
<evidence type="ECO:0000313" key="2">
    <source>
        <dbReference type="Proteomes" id="UP001597475"/>
    </source>
</evidence>
<dbReference type="RefSeq" id="WP_386842861.1">
    <property type="nucleotide sequence ID" value="NZ_JBHUMK010000010.1"/>
</dbReference>
<organism evidence="1 2">
    <name type="scientific">Deinococcus taklimakanensis</name>
    <dbReference type="NCBI Taxonomy" id="536443"/>
    <lineage>
        <taxon>Bacteria</taxon>
        <taxon>Thermotogati</taxon>
        <taxon>Deinococcota</taxon>
        <taxon>Deinococci</taxon>
        <taxon>Deinococcales</taxon>
        <taxon>Deinococcaceae</taxon>
        <taxon>Deinococcus</taxon>
    </lineage>
</organism>